<evidence type="ECO:0000256" key="3">
    <source>
        <dbReference type="ARBA" id="ARBA00023082"/>
    </source>
</evidence>
<evidence type="ECO:0000259" key="5">
    <source>
        <dbReference type="Pfam" id="PF04542"/>
    </source>
</evidence>
<dbReference type="InterPro" id="IPR007627">
    <property type="entry name" value="RNA_pol_sigma70_r2"/>
</dbReference>
<dbReference type="PANTHER" id="PTHR43133:SF46">
    <property type="entry name" value="RNA POLYMERASE SIGMA-70 FACTOR ECF SUBFAMILY"/>
    <property type="match status" value="1"/>
</dbReference>
<feature type="domain" description="RNA polymerase sigma-70 region 2" evidence="5">
    <location>
        <begin position="11"/>
        <end position="77"/>
    </location>
</feature>
<dbReference type="Pfam" id="PF08281">
    <property type="entry name" value="Sigma70_r4_2"/>
    <property type="match status" value="1"/>
</dbReference>
<dbReference type="AlphaFoldDB" id="A0A0D6NH83"/>
<comment type="similarity">
    <text evidence="1">Belongs to the sigma-70 factor family. ECF subfamily.</text>
</comment>
<proteinExistence type="inferred from homology"/>
<dbReference type="NCBIfam" id="TIGR02937">
    <property type="entry name" value="sigma70-ECF"/>
    <property type="match status" value="1"/>
</dbReference>
<keyword evidence="8" id="KW-1185">Reference proteome</keyword>
<dbReference type="PANTHER" id="PTHR43133">
    <property type="entry name" value="RNA POLYMERASE ECF-TYPE SIGMA FACTO"/>
    <property type="match status" value="1"/>
</dbReference>
<gene>
    <name evidence="7" type="ORF">Abor_008_020</name>
</gene>
<dbReference type="InterPro" id="IPR013325">
    <property type="entry name" value="RNA_pol_sigma_r2"/>
</dbReference>
<keyword evidence="7" id="KW-0240">DNA-directed RNA polymerase</keyword>
<reference evidence="7 8" key="1">
    <citation type="submission" date="2012-11" db="EMBL/GenBank/DDBJ databases">
        <title>Whole genome sequence of Acetobacter orientalis 21F-2.</title>
        <authorList>
            <person name="Azuma Y."/>
            <person name="Higashiura N."/>
            <person name="Hirakawa H."/>
            <person name="Matsushita K."/>
        </authorList>
    </citation>
    <scope>NUCLEOTIDE SEQUENCE [LARGE SCALE GENOMIC DNA]</scope>
    <source>
        <strain evidence="7 8">21F-2</strain>
    </source>
</reference>
<evidence type="ECO:0000256" key="2">
    <source>
        <dbReference type="ARBA" id="ARBA00023015"/>
    </source>
</evidence>
<dbReference type="GeneID" id="76203526"/>
<dbReference type="InterPro" id="IPR013324">
    <property type="entry name" value="RNA_pol_sigma_r3/r4-like"/>
</dbReference>
<dbReference type="RefSeq" id="WP_084594346.1">
    <property type="nucleotide sequence ID" value="NZ_BAMX01000008.1"/>
</dbReference>
<keyword evidence="2" id="KW-0805">Transcription regulation</keyword>
<evidence type="ECO:0000313" key="8">
    <source>
        <dbReference type="Proteomes" id="UP000032670"/>
    </source>
</evidence>
<sequence length="171" mass="19798">MQDNITTLTNLITTERPKLFMLMNRIIKNRDCAEDALQSLFEKIQRVENSAIILNHKAYLHKLASNLAIDYVRKQKRHNALQESIHTLLWVENLEDDTPTVEQQASDKRTLALIENTIETLPEPMKTIFCLNRFQGLSQTEIARVYGTSIPLVNRYLHRALNILANARDNE</sequence>
<dbReference type="GO" id="GO:0016987">
    <property type="term" value="F:sigma factor activity"/>
    <property type="evidence" value="ECO:0007669"/>
    <property type="project" value="UniProtKB-KW"/>
</dbReference>
<dbReference type="InterPro" id="IPR013249">
    <property type="entry name" value="RNA_pol_sigma70_r4_t2"/>
</dbReference>
<protein>
    <submittedName>
        <fullName evidence="7">DNA-directed RNA polymerase sigma-70</fullName>
    </submittedName>
</protein>
<dbReference type="InterPro" id="IPR039425">
    <property type="entry name" value="RNA_pol_sigma-70-like"/>
</dbReference>
<organism evidence="7 8">
    <name type="scientific">Acetobacter orientalis</name>
    <dbReference type="NCBI Taxonomy" id="146474"/>
    <lineage>
        <taxon>Bacteria</taxon>
        <taxon>Pseudomonadati</taxon>
        <taxon>Pseudomonadota</taxon>
        <taxon>Alphaproteobacteria</taxon>
        <taxon>Acetobacterales</taxon>
        <taxon>Acetobacteraceae</taxon>
        <taxon>Acetobacter</taxon>
    </lineage>
</organism>
<dbReference type="STRING" id="1231341.Abor_008_020"/>
<feature type="domain" description="RNA polymerase sigma factor 70 region 4 type 2" evidence="6">
    <location>
        <begin position="113"/>
        <end position="161"/>
    </location>
</feature>
<dbReference type="SUPFAM" id="SSF88659">
    <property type="entry name" value="Sigma3 and sigma4 domains of RNA polymerase sigma factors"/>
    <property type="match status" value="1"/>
</dbReference>
<dbReference type="Gene3D" id="1.10.1740.10">
    <property type="match status" value="1"/>
</dbReference>
<dbReference type="CDD" id="cd06171">
    <property type="entry name" value="Sigma70_r4"/>
    <property type="match status" value="1"/>
</dbReference>
<dbReference type="SUPFAM" id="SSF88946">
    <property type="entry name" value="Sigma2 domain of RNA polymerase sigma factors"/>
    <property type="match status" value="1"/>
</dbReference>
<dbReference type="GO" id="GO:0003677">
    <property type="term" value="F:DNA binding"/>
    <property type="evidence" value="ECO:0007669"/>
    <property type="project" value="InterPro"/>
</dbReference>
<accession>A0A6N3SXY3</accession>
<dbReference type="InterPro" id="IPR014284">
    <property type="entry name" value="RNA_pol_sigma-70_dom"/>
</dbReference>
<dbReference type="EMBL" id="BAMX01000008">
    <property type="protein sequence ID" value="GAN65379.1"/>
    <property type="molecule type" value="Genomic_DNA"/>
</dbReference>
<dbReference type="GO" id="GO:0006352">
    <property type="term" value="P:DNA-templated transcription initiation"/>
    <property type="evidence" value="ECO:0007669"/>
    <property type="project" value="InterPro"/>
</dbReference>
<evidence type="ECO:0000259" key="6">
    <source>
        <dbReference type="Pfam" id="PF08281"/>
    </source>
</evidence>
<evidence type="ECO:0000313" key="7">
    <source>
        <dbReference type="EMBL" id="GAN65379.1"/>
    </source>
</evidence>
<keyword evidence="4" id="KW-0804">Transcription</keyword>
<dbReference type="Proteomes" id="UP000032670">
    <property type="component" value="Unassembled WGS sequence"/>
</dbReference>
<dbReference type="Pfam" id="PF04542">
    <property type="entry name" value="Sigma70_r2"/>
    <property type="match status" value="1"/>
</dbReference>
<name>A0A0D6NH83_9PROT</name>
<accession>A0A0D6NH83</accession>
<comment type="caution">
    <text evidence="7">The sequence shown here is derived from an EMBL/GenBank/DDBJ whole genome shotgun (WGS) entry which is preliminary data.</text>
</comment>
<keyword evidence="3" id="KW-0731">Sigma factor</keyword>
<dbReference type="InterPro" id="IPR036388">
    <property type="entry name" value="WH-like_DNA-bd_sf"/>
</dbReference>
<evidence type="ECO:0000256" key="4">
    <source>
        <dbReference type="ARBA" id="ARBA00023163"/>
    </source>
</evidence>
<dbReference type="GO" id="GO:0000428">
    <property type="term" value="C:DNA-directed RNA polymerase complex"/>
    <property type="evidence" value="ECO:0007669"/>
    <property type="project" value="UniProtKB-KW"/>
</dbReference>
<evidence type="ECO:0000256" key="1">
    <source>
        <dbReference type="ARBA" id="ARBA00010641"/>
    </source>
</evidence>
<dbReference type="Gene3D" id="1.10.10.10">
    <property type="entry name" value="Winged helix-like DNA-binding domain superfamily/Winged helix DNA-binding domain"/>
    <property type="match status" value="1"/>
</dbReference>